<feature type="region of interest" description="Disordered" evidence="1">
    <location>
        <begin position="223"/>
        <end position="244"/>
    </location>
</feature>
<reference evidence="2 3" key="1">
    <citation type="journal article" date="2012" name="Stand. Genomic Sci.">
        <title>Complete genome sequence of the melanogenic marine bacterium Marinomonas mediterranea type strain (MMB-1(T)).</title>
        <authorList>
            <person name="Lucas-Elio P."/>
            <person name="Goodwin L."/>
            <person name="Woyke T."/>
            <person name="Pitluck S."/>
            <person name="Nolan M."/>
            <person name="Kyrpides N.C."/>
            <person name="Detter J.C."/>
            <person name="Copeland A."/>
            <person name="Teshima H."/>
            <person name="Bruce D."/>
            <person name="Detter C."/>
            <person name="Tapia R."/>
            <person name="Han S."/>
            <person name="Land M.L."/>
            <person name="Ivanova N."/>
            <person name="Mikhailova N."/>
            <person name="Johnston A.W."/>
            <person name="Sanchez-Amat A."/>
        </authorList>
    </citation>
    <scope>NUCLEOTIDE SEQUENCE [LARGE SCALE GENOMIC DNA]</scope>
    <source>
        <strain evidence="3">ATCC 700492 / JCM 21426 / NBRC 103028 / MMB-1</strain>
    </source>
</reference>
<sequence length="244" mass="27107">MLSPSLNLLSKQGLIWHGDNPTSKTLQNSVEHDNAERSSTGFKQLDALLGSKGWPSGDVMEILTPQPGIGELSLLTPWLKQASKSKKVAFINPPFIPNAKLLELRGVASQQLWLINTPNKKDTLWAQYQCLKSGLCCAVLMWSPIKADTTSTRKLQLAAKDSNTLGVSFRSEKAMNQSTLFPYRMHMKPNENGVDICFLKRRGGWETDTISIEMHTYYRRLPQPNTTTPSSNMGSDSLLTLSAI</sequence>
<evidence type="ECO:0000313" key="3">
    <source>
        <dbReference type="Proteomes" id="UP000001062"/>
    </source>
</evidence>
<evidence type="ECO:0000256" key="1">
    <source>
        <dbReference type="SAM" id="MobiDB-lite"/>
    </source>
</evidence>
<dbReference type="OrthoDB" id="9811176at2"/>
<dbReference type="PIRSF" id="PIRSF037290">
    <property type="entry name" value="UCP037290"/>
    <property type="match status" value="1"/>
</dbReference>
<dbReference type="SUPFAM" id="SSF52540">
    <property type="entry name" value="P-loop containing nucleoside triphosphate hydrolases"/>
    <property type="match status" value="1"/>
</dbReference>
<dbReference type="HOGENOM" id="CLU_064653_5_0_6"/>
<dbReference type="EMBL" id="CP002583">
    <property type="protein sequence ID" value="ADZ91425.1"/>
    <property type="molecule type" value="Genomic_DNA"/>
</dbReference>
<organism evidence="2 3">
    <name type="scientific">Marinomonas mediterranea (strain ATCC 700492 / JCM 21426 / NBRC 103028 / MMB-1)</name>
    <dbReference type="NCBI Taxonomy" id="717774"/>
    <lineage>
        <taxon>Bacteria</taxon>
        <taxon>Pseudomonadati</taxon>
        <taxon>Pseudomonadota</taxon>
        <taxon>Gammaproteobacteria</taxon>
        <taxon>Oceanospirillales</taxon>
        <taxon>Oceanospirillaceae</taxon>
        <taxon>Marinomonas</taxon>
    </lineage>
</organism>
<accession>F2K4N2</accession>
<evidence type="ECO:0000313" key="2">
    <source>
        <dbReference type="EMBL" id="ADZ91425.1"/>
    </source>
</evidence>
<dbReference type="PATRIC" id="fig|717774.3.peg.2246"/>
<protein>
    <recommendedName>
        <fullName evidence="4">Translesion DNA synthesis-associated protein ImuA</fullName>
    </recommendedName>
</protein>
<dbReference type="STRING" id="717774.Marme_2182"/>
<dbReference type="eggNOG" id="COG4544">
    <property type="taxonomic scope" value="Bacteria"/>
</dbReference>
<dbReference type="RefSeq" id="WP_013661330.1">
    <property type="nucleotide sequence ID" value="NC_015276.1"/>
</dbReference>
<dbReference type="Proteomes" id="UP000001062">
    <property type="component" value="Chromosome"/>
</dbReference>
<dbReference type="KEGG" id="mme:Marme_2182"/>
<dbReference type="Gene3D" id="3.40.50.300">
    <property type="entry name" value="P-loop containing nucleotide triphosphate hydrolases"/>
    <property type="match status" value="1"/>
</dbReference>
<name>F2K4N2_MARM1</name>
<dbReference type="InterPro" id="IPR017166">
    <property type="entry name" value="UCP037290"/>
</dbReference>
<keyword evidence="3" id="KW-1185">Reference proteome</keyword>
<proteinExistence type="predicted"/>
<dbReference type="NCBIfam" id="NF033429">
    <property type="entry name" value="ImuA_translesion"/>
    <property type="match status" value="1"/>
</dbReference>
<gene>
    <name evidence="2" type="ordered locus">Marme_2182</name>
</gene>
<evidence type="ECO:0008006" key="4">
    <source>
        <dbReference type="Google" id="ProtNLM"/>
    </source>
</evidence>
<dbReference type="AlphaFoldDB" id="F2K4N2"/>
<dbReference type="InterPro" id="IPR027417">
    <property type="entry name" value="P-loop_NTPase"/>
</dbReference>
<dbReference type="InterPro" id="IPR047610">
    <property type="entry name" value="ImuA_translesion"/>
</dbReference>